<evidence type="ECO:0000313" key="1">
    <source>
        <dbReference type="EMBL" id="KAL2283346.1"/>
    </source>
</evidence>
<organism evidence="1 2">
    <name type="scientific">Diaporthe vaccinii</name>
    <dbReference type="NCBI Taxonomy" id="105482"/>
    <lineage>
        <taxon>Eukaryota</taxon>
        <taxon>Fungi</taxon>
        <taxon>Dikarya</taxon>
        <taxon>Ascomycota</taxon>
        <taxon>Pezizomycotina</taxon>
        <taxon>Sordariomycetes</taxon>
        <taxon>Sordariomycetidae</taxon>
        <taxon>Diaporthales</taxon>
        <taxon>Diaporthaceae</taxon>
        <taxon>Diaporthe</taxon>
        <taxon>Diaporthe eres species complex</taxon>
    </lineage>
</organism>
<gene>
    <name evidence="1" type="ORF">FJTKL_09966</name>
</gene>
<sequence length="452" mass="46861">MALSWKESRRWCHRLAQRPVTELVKSGVTRSEGKVTYRAAVAVVRVEGVGRVRVCARLADVAAQLDVEVQGGVAGGRVVEDGQEGRAIVVHAGAQVDTGPVASVLGVRVGAGPLASNVLVQALQVDVVLSRGRSSTPHVRLVLVGVVEVVGGTTLDNVGQDHILLTRVRGLAQGHLVAQLVDDLDVAGALLAELLGAVRAGEVELVVEAAPDTTNGLAGSALGALRPLSHVVALRALLEMALVEPTVKALVPTSRRPPHPEFSTWVTATAPYSVGSVLQSISPSGKSASMPDAPEEDELWVALGAGEDEAGSAELLEGVATLLTLASKNSPAAAEVDLAAEVDDWLGVGVGVGVGVTKVGSVSPTISHSLSLRQSSASSGGCLVDHDHIPLVQDGGWPALLKLDHMRGLVVLLGVLVSVMVRVRLGGNTGSQRCRNGNVKSSLHFEFWVRFS</sequence>
<comment type="caution">
    <text evidence="1">The sequence shown here is derived from an EMBL/GenBank/DDBJ whole genome shotgun (WGS) entry which is preliminary data.</text>
</comment>
<keyword evidence="2" id="KW-1185">Reference proteome</keyword>
<dbReference type="EMBL" id="JBAWTH010000043">
    <property type="protein sequence ID" value="KAL2283346.1"/>
    <property type="molecule type" value="Genomic_DNA"/>
</dbReference>
<name>A0ABR4EM29_9PEZI</name>
<protein>
    <submittedName>
        <fullName evidence="1">Uncharacterized protein</fullName>
    </submittedName>
</protein>
<proteinExistence type="predicted"/>
<accession>A0ABR4EM29</accession>
<dbReference type="Proteomes" id="UP001600888">
    <property type="component" value="Unassembled WGS sequence"/>
</dbReference>
<evidence type="ECO:0000313" key="2">
    <source>
        <dbReference type="Proteomes" id="UP001600888"/>
    </source>
</evidence>
<reference evidence="1 2" key="1">
    <citation type="submission" date="2024-03" db="EMBL/GenBank/DDBJ databases">
        <title>A high-quality draft genome sequence of Diaporthe vaccinii, a causative agent of upright dieback and viscid rot disease in cranberry plants.</title>
        <authorList>
            <person name="Sarrasin M."/>
            <person name="Lang B.F."/>
            <person name="Burger G."/>
        </authorList>
    </citation>
    <scope>NUCLEOTIDE SEQUENCE [LARGE SCALE GENOMIC DNA]</scope>
    <source>
        <strain evidence="1 2">IS7</strain>
    </source>
</reference>